<dbReference type="InterPro" id="IPR058625">
    <property type="entry name" value="MdtA-like_BSH"/>
</dbReference>
<evidence type="ECO:0000259" key="3">
    <source>
        <dbReference type="Pfam" id="PF25917"/>
    </source>
</evidence>
<dbReference type="GO" id="GO:1990281">
    <property type="term" value="C:efflux pump complex"/>
    <property type="evidence" value="ECO:0007669"/>
    <property type="project" value="TreeGrafter"/>
</dbReference>
<dbReference type="Proteomes" id="UP000003879">
    <property type="component" value="Unassembled WGS sequence"/>
</dbReference>
<dbReference type="EMBL" id="AGXN01000022">
    <property type="protein sequence ID" value="EIY91166.1"/>
    <property type="molecule type" value="Genomic_DNA"/>
</dbReference>
<dbReference type="Gene3D" id="1.10.287.470">
    <property type="entry name" value="Helix hairpin bin"/>
    <property type="match status" value="1"/>
</dbReference>
<name>A0A0E2AL60_BACFG</name>
<dbReference type="HOGENOM" id="CLU_018816_1_0_10"/>
<comment type="similarity">
    <text evidence="1">Belongs to the membrane fusion protein (MFP) (TC 8.A.1) family.</text>
</comment>
<keyword evidence="2" id="KW-0472">Membrane</keyword>
<dbReference type="Gene3D" id="2.40.30.170">
    <property type="match status" value="1"/>
</dbReference>
<feature type="transmembrane region" description="Helical" evidence="2">
    <location>
        <begin position="12"/>
        <end position="31"/>
    </location>
</feature>
<evidence type="ECO:0000256" key="2">
    <source>
        <dbReference type="SAM" id="Phobius"/>
    </source>
</evidence>
<dbReference type="Pfam" id="PF25917">
    <property type="entry name" value="BSH_RND"/>
    <property type="match status" value="1"/>
</dbReference>
<dbReference type="SUPFAM" id="SSF111369">
    <property type="entry name" value="HlyD-like secretion proteins"/>
    <property type="match status" value="1"/>
</dbReference>
<dbReference type="PANTHER" id="PTHR30469">
    <property type="entry name" value="MULTIDRUG RESISTANCE PROTEIN MDTA"/>
    <property type="match status" value="1"/>
</dbReference>
<accession>A0A0E2AL60</accession>
<dbReference type="Gene3D" id="2.40.50.100">
    <property type="match status" value="1"/>
</dbReference>
<sequence length="363" mass="40465">MKYKSTQIMKQIYLILTGIFLMLFISCARHTKENKDCQTVKIDTVIAADKQKFLQFPGRVKAAQDISLSFRVSGTINKIYVKDGAQVREGQILAELDPTDYQVQLDATEAEYRQVKAEAERVMALYKENGTTPNANDKAVYGLKQITAKYKHHQDQLAYTRLYAPFSGYVQKRLFEAHETIGAGMPVISMVSAGAPEVEINLPAAEYIRRNRFNRYHCTFDIYPGETYPLQLISVTPKANANQLYTMRLQLIPGKQAVPSPGMNAMVTIFCDTDRSGTLSVPTSAILQKDGKSYVFIYNASDHTVHNCEVSVLRLTNDGYSLISSDGLQPGDKIVSSGVHHIENGETVRTLPEITHTNIGGLL</sequence>
<organism evidence="4 5">
    <name type="scientific">Bacteroides fragilis CL07T12C05</name>
    <dbReference type="NCBI Taxonomy" id="997883"/>
    <lineage>
        <taxon>Bacteria</taxon>
        <taxon>Pseudomonadati</taxon>
        <taxon>Bacteroidota</taxon>
        <taxon>Bacteroidia</taxon>
        <taxon>Bacteroidales</taxon>
        <taxon>Bacteroidaceae</taxon>
        <taxon>Bacteroides</taxon>
    </lineage>
</organism>
<evidence type="ECO:0000313" key="4">
    <source>
        <dbReference type="EMBL" id="EIY91166.1"/>
    </source>
</evidence>
<dbReference type="GO" id="GO:0015562">
    <property type="term" value="F:efflux transmembrane transporter activity"/>
    <property type="evidence" value="ECO:0007669"/>
    <property type="project" value="TreeGrafter"/>
</dbReference>
<protein>
    <submittedName>
        <fullName evidence="4">Efflux transporter, RND family, MFP subunit</fullName>
    </submittedName>
</protein>
<keyword evidence="2" id="KW-1133">Transmembrane helix</keyword>
<evidence type="ECO:0000256" key="1">
    <source>
        <dbReference type="ARBA" id="ARBA00009477"/>
    </source>
</evidence>
<keyword evidence="2" id="KW-0812">Transmembrane</keyword>
<dbReference type="PATRIC" id="fig|997883.3.peg.4180"/>
<dbReference type="AlphaFoldDB" id="A0A0E2AL60"/>
<dbReference type="NCBIfam" id="TIGR01730">
    <property type="entry name" value="RND_mfp"/>
    <property type="match status" value="1"/>
</dbReference>
<reference evidence="4 5" key="1">
    <citation type="submission" date="2012-02" db="EMBL/GenBank/DDBJ databases">
        <title>The Genome Sequence of Bacteroides fragilis CL07T12C05.</title>
        <authorList>
            <consortium name="The Broad Institute Genome Sequencing Platform"/>
            <person name="Earl A."/>
            <person name="Ward D."/>
            <person name="Feldgarden M."/>
            <person name="Gevers D."/>
            <person name="Zitomersky N.L."/>
            <person name="Coyne M.J."/>
            <person name="Comstock L.E."/>
            <person name="Young S.K."/>
            <person name="Zeng Q."/>
            <person name="Gargeya S."/>
            <person name="Fitzgerald M."/>
            <person name="Haas B."/>
            <person name="Abouelleil A."/>
            <person name="Alvarado L."/>
            <person name="Arachchi H.M."/>
            <person name="Berlin A."/>
            <person name="Chapman S.B."/>
            <person name="Gearin G."/>
            <person name="Goldberg J."/>
            <person name="Griggs A."/>
            <person name="Gujja S."/>
            <person name="Hansen M."/>
            <person name="Heiman D."/>
            <person name="Howarth C."/>
            <person name="Larimer J."/>
            <person name="Lui A."/>
            <person name="MacDonald P.J.P."/>
            <person name="McCowen C."/>
            <person name="Montmayeur A."/>
            <person name="Murphy C."/>
            <person name="Neiman D."/>
            <person name="Pearson M."/>
            <person name="Priest M."/>
            <person name="Roberts A."/>
            <person name="Saif S."/>
            <person name="Shea T."/>
            <person name="Sisk P."/>
            <person name="Stolte C."/>
            <person name="Sykes S."/>
            <person name="Wortman J."/>
            <person name="Nusbaum C."/>
            <person name="Birren B."/>
        </authorList>
    </citation>
    <scope>NUCLEOTIDE SEQUENCE [LARGE SCALE GENOMIC DNA]</scope>
    <source>
        <strain evidence="4 5">CL07T12C05</strain>
    </source>
</reference>
<evidence type="ECO:0000313" key="5">
    <source>
        <dbReference type="Proteomes" id="UP000003879"/>
    </source>
</evidence>
<dbReference type="PANTHER" id="PTHR30469:SF15">
    <property type="entry name" value="HLYD FAMILY OF SECRETION PROTEINS"/>
    <property type="match status" value="1"/>
</dbReference>
<dbReference type="InterPro" id="IPR006143">
    <property type="entry name" value="RND_pump_MFP"/>
</dbReference>
<proteinExistence type="inferred from homology"/>
<feature type="domain" description="Multidrug resistance protein MdtA-like barrel-sandwich hybrid" evidence="3">
    <location>
        <begin position="68"/>
        <end position="185"/>
    </location>
</feature>
<gene>
    <name evidence="4" type="ORF">HMPREF1056_03949</name>
</gene>
<comment type="caution">
    <text evidence="4">The sequence shown here is derived from an EMBL/GenBank/DDBJ whole genome shotgun (WGS) entry which is preliminary data.</text>
</comment>
<dbReference type="PROSITE" id="PS51257">
    <property type="entry name" value="PROKAR_LIPOPROTEIN"/>
    <property type="match status" value="1"/>
</dbReference>
<dbReference type="Gene3D" id="2.40.420.20">
    <property type="match status" value="1"/>
</dbReference>